<dbReference type="AlphaFoldDB" id="A0A2I0JVE1"/>
<feature type="compositionally biased region" description="Polar residues" evidence="1">
    <location>
        <begin position="51"/>
        <end position="62"/>
    </location>
</feature>
<comment type="caution">
    <text evidence="3">The sequence shown here is derived from an EMBL/GenBank/DDBJ whole genome shotgun (WGS) entry which is preliminary data.</text>
</comment>
<evidence type="ECO:0000256" key="2">
    <source>
        <dbReference type="SAM" id="SignalP"/>
    </source>
</evidence>
<dbReference type="GO" id="GO:0033612">
    <property type="term" value="F:receptor serine/threonine kinase binding"/>
    <property type="evidence" value="ECO:0007669"/>
    <property type="project" value="InterPro"/>
</dbReference>
<feature type="chain" id="PRO_5014172170" evidence="2">
    <location>
        <begin position="33"/>
        <end position="151"/>
    </location>
</feature>
<keyword evidence="4" id="KW-1185">Reference proteome</keyword>
<name>A0A2I0JVE1_PUNGR</name>
<sequence length="151" mass="16212">MALGRTYCGRVMASMFMAMAFSMPLLVHSSRAQCVGFVNGTPPLEEATAAHSASTQRGQSDSDSVELRFGEGVAEDSEREVPTGPDPLHHHYDPKDPSDIDSFSSQRPPTLSNLLPRGSSVAPWSDLDDSSLILPDLILMCLPRLAVLVGS</sequence>
<reference evidence="3 4" key="1">
    <citation type="submission" date="2017-11" db="EMBL/GenBank/DDBJ databases">
        <title>De-novo sequencing of pomegranate (Punica granatum L.) genome.</title>
        <authorList>
            <person name="Akparov Z."/>
            <person name="Amiraslanov A."/>
            <person name="Hajiyeva S."/>
            <person name="Abbasov M."/>
            <person name="Kaur K."/>
            <person name="Hamwieh A."/>
            <person name="Solovyev V."/>
            <person name="Salamov A."/>
            <person name="Braich B."/>
            <person name="Kosarev P."/>
            <person name="Mahmoud A."/>
            <person name="Hajiyev E."/>
            <person name="Babayeva S."/>
            <person name="Izzatullayeva V."/>
            <person name="Mammadov A."/>
            <person name="Mammadov A."/>
            <person name="Sharifova S."/>
            <person name="Ojaghi J."/>
            <person name="Eynullazada K."/>
            <person name="Bayramov B."/>
            <person name="Abdulazimova A."/>
            <person name="Shahmuradov I."/>
        </authorList>
    </citation>
    <scope>NUCLEOTIDE SEQUENCE [LARGE SCALE GENOMIC DNA]</scope>
    <source>
        <strain evidence="4">cv. AG2017</strain>
        <tissue evidence="3">Leaf</tissue>
    </source>
</reference>
<feature type="compositionally biased region" description="Polar residues" evidence="1">
    <location>
        <begin position="101"/>
        <end position="113"/>
    </location>
</feature>
<feature type="signal peptide" evidence="2">
    <location>
        <begin position="1"/>
        <end position="32"/>
    </location>
</feature>
<dbReference type="EMBL" id="PGOL01001181">
    <property type="protein sequence ID" value="PKI60222.1"/>
    <property type="molecule type" value="Genomic_DNA"/>
</dbReference>
<keyword evidence="2" id="KW-0732">Signal</keyword>
<dbReference type="PANTHER" id="PTHR36349:SF1">
    <property type="entry name" value="CLAVATA3_ESR (CLE) GENE FAMILY MEMBER"/>
    <property type="match status" value="1"/>
</dbReference>
<accession>A0A2I0JVE1</accession>
<evidence type="ECO:0000313" key="3">
    <source>
        <dbReference type="EMBL" id="PKI60222.1"/>
    </source>
</evidence>
<organism evidence="3 4">
    <name type="scientific">Punica granatum</name>
    <name type="common">Pomegranate</name>
    <dbReference type="NCBI Taxonomy" id="22663"/>
    <lineage>
        <taxon>Eukaryota</taxon>
        <taxon>Viridiplantae</taxon>
        <taxon>Streptophyta</taxon>
        <taxon>Embryophyta</taxon>
        <taxon>Tracheophyta</taxon>
        <taxon>Spermatophyta</taxon>
        <taxon>Magnoliopsida</taxon>
        <taxon>eudicotyledons</taxon>
        <taxon>Gunneridae</taxon>
        <taxon>Pentapetalae</taxon>
        <taxon>rosids</taxon>
        <taxon>malvids</taxon>
        <taxon>Myrtales</taxon>
        <taxon>Lythraceae</taxon>
        <taxon>Punica</taxon>
    </lineage>
</organism>
<dbReference type="PANTHER" id="PTHR36349">
    <property type="entry name" value="PROTEIN CLAVATA 3"/>
    <property type="match status" value="1"/>
</dbReference>
<dbReference type="InterPro" id="IPR044962">
    <property type="entry name" value="CLV3/ESR"/>
</dbReference>
<feature type="compositionally biased region" description="Basic and acidic residues" evidence="1">
    <location>
        <begin position="87"/>
        <end position="98"/>
    </location>
</feature>
<protein>
    <submittedName>
        <fullName evidence="3">Uncharacterized protein</fullName>
    </submittedName>
</protein>
<gene>
    <name evidence="3" type="ORF">CRG98_019410</name>
</gene>
<evidence type="ECO:0000313" key="4">
    <source>
        <dbReference type="Proteomes" id="UP000233551"/>
    </source>
</evidence>
<feature type="region of interest" description="Disordered" evidence="1">
    <location>
        <begin position="46"/>
        <end position="119"/>
    </location>
</feature>
<dbReference type="Proteomes" id="UP000233551">
    <property type="component" value="Unassembled WGS sequence"/>
</dbReference>
<proteinExistence type="predicted"/>
<evidence type="ECO:0000256" key="1">
    <source>
        <dbReference type="SAM" id="MobiDB-lite"/>
    </source>
</evidence>